<evidence type="ECO:0000256" key="6">
    <source>
        <dbReference type="ARBA" id="ARBA00022741"/>
    </source>
</evidence>
<proteinExistence type="inferred from homology"/>
<keyword evidence="6" id="KW-0547">Nucleotide-binding</keyword>
<keyword evidence="4" id="KW-0548">Nucleotidyltransferase</keyword>
<comment type="cofactor">
    <cofactor evidence="1">
        <name>Mg(2+)</name>
        <dbReference type="ChEBI" id="CHEBI:18420"/>
    </cofactor>
</comment>
<evidence type="ECO:0000256" key="5">
    <source>
        <dbReference type="ARBA" id="ARBA00022723"/>
    </source>
</evidence>
<keyword evidence="8" id="KW-0460">Magnesium</keyword>
<dbReference type="CDD" id="cd05403">
    <property type="entry name" value="NT_KNTase_like"/>
    <property type="match status" value="1"/>
</dbReference>
<reference evidence="11 12" key="1">
    <citation type="submission" date="2019-07" db="EMBL/GenBank/DDBJ databases">
        <title>Whole genome shotgun sequence of Thiobacillus plumbophilus NBRC 107929.</title>
        <authorList>
            <person name="Hosoyama A."/>
            <person name="Uohara A."/>
            <person name="Ohji S."/>
            <person name="Ichikawa N."/>
        </authorList>
    </citation>
    <scope>NUCLEOTIDE SEQUENCE [LARGE SCALE GENOMIC DNA]</scope>
    <source>
        <strain evidence="11 12">NBRC 107929</strain>
    </source>
</reference>
<name>A0A512L6I0_9PROT</name>
<evidence type="ECO:0000259" key="10">
    <source>
        <dbReference type="Pfam" id="PF01909"/>
    </source>
</evidence>
<dbReference type="EMBL" id="BKAD01000011">
    <property type="protein sequence ID" value="GEP30090.1"/>
    <property type="molecule type" value="Genomic_DNA"/>
</dbReference>
<keyword evidence="7" id="KW-0067">ATP-binding</keyword>
<keyword evidence="12" id="KW-1185">Reference proteome</keyword>
<dbReference type="Pfam" id="PF01909">
    <property type="entry name" value="NTP_transf_2"/>
    <property type="match status" value="1"/>
</dbReference>
<dbReference type="Proteomes" id="UP000321337">
    <property type="component" value="Unassembled WGS sequence"/>
</dbReference>
<evidence type="ECO:0000256" key="8">
    <source>
        <dbReference type="ARBA" id="ARBA00022842"/>
    </source>
</evidence>
<evidence type="ECO:0000256" key="2">
    <source>
        <dbReference type="ARBA" id="ARBA00022649"/>
    </source>
</evidence>
<dbReference type="Gene3D" id="3.30.460.10">
    <property type="entry name" value="Beta Polymerase, domain 2"/>
    <property type="match status" value="1"/>
</dbReference>
<accession>A0A512L6I0</accession>
<dbReference type="AlphaFoldDB" id="A0A512L6I0"/>
<evidence type="ECO:0000256" key="7">
    <source>
        <dbReference type="ARBA" id="ARBA00022840"/>
    </source>
</evidence>
<gene>
    <name evidence="11" type="ORF">TPL01_12280</name>
</gene>
<evidence type="ECO:0000256" key="9">
    <source>
        <dbReference type="ARBA" id="ARBA00038276"/>
    </source>
</evidence>
<keyword evidence="5" id="KW-0479">Metal-binding</keyword>
<dbReference type="GO" id="GO:0046872">
    <property type="term" value="F:metal ion binding"/>
    <property type="evidence" value="ECO:0007669"/>
    <property type="project" value="UniProtKB-KW"/>
</dbReference>
<dbReference type="InterPro" id="IPR052038">
    <property type="entry name" value="Type-VII_TA_antitoxin"/>
</dbReference>
<evidence type="ECO:0000256" key="3">
    <source>
        <dbReference type="ARBA" id="ARBA00022679"/>
    </source>
</evidence>
<organism evidence="11 12">
    <name type="scientific">Sulfuriferula plumbiphila</name>
    <dbReference type="NCBI Taxonomy" id="171865"/>
    <lineage>
        <taxon>Bacteria</taxon>
        <taxon>Pseudomonadati</taxon>
        <taxon>Pseudomonadota</taxon>
        <taxon>Betaproteobacteria</taxon>
        <taxon>Nitrosomonadales</taxon>
        <taxon>Sulfuricellaceae</taxon>
        <taxon>Sulfuriferula</taxon>
    </lineage>
</organism>
<dbReference type="GO" id="GO:0016779">
    <property type="term" value="F:nucleotidyltransferase activity"/>
    <property type="evidence" value="ECO:0007669"/>
    <property type="project" value="UniProtKB-KW"/>
</dbReference>
<evidence type="ECO:0000313" key="12">
    <source>
        <dbReference type="Proteomes" id="UP000321337"/>
    </source>
</evidence>
<comment type="caution">
    <text evidence="11">The sequence shown here is derived from an EMBL/GenBank/DDBJ whole genome shotgun (WGS) entry which is preliminary data.</text>
</comment>
<keyword evidence="2" id="KW-1277">Toxin-antitoxin system</keyword>
<dbReference type="PANTHER" id="PTHR33571:SF12">
    <property type="entry name" value="BSL3053 PROTEIN"/>
    <property type="match status" value="1"/>
</dbReference>
<sequence>MKIMNTLNILRSKRAEILALAAKHGASNVRLFGSVVHGEDREDSDVDFLVDMQETRSLFDLIGLQQDIEKAIGRRVDVLTPNGINRYLKDRILHEAAPL</sequence>
<dbReference type="SUPFAM" id="SSF81301">
    <property type="entry name" value="Nucleotidyltransferase"/>
    <property type="match status" value="1"/>
</dbReference>
<keyword evidence="3 11" id="KW-0808">Transferase</keyword>
<evidence type="ECO:0000256" key="1">
    <source>
        <dbReference type="ARBA" id="ARBA00001946"/>
    </source>
</evidence>
<evidence type="ECO:0000313" key="11">
    <source>
        <dbReference type="EMBL" id="GEP30090.1"/>
    </source>
</evidence>
<comment type="similarity">
    <text evidence="9">Belongs to the MntA antitoxin family.</text>
</comment>
<feature type="domain" description="Polymerase nucleotidyl transferase" evidence="10">
    <location>
        <begin position="23"/>
        <end position="95"/>
    </location>
</feature>
<dbReference type="PANTHER" id="PTHR33571">
    <property type="entry name" value="SSL8005 PROTEIN"/>
    <property type="match status" value="1"/>
</dbReference>
<dbReference type="InterPro" id="IPR002934">
    <property type="entry name" value="Polymerase_NTP_transf_dom"/>
</dbReference>
<dbReference type="InterPro" id="IPR043519">
    <property type="entry name" value="NT_sf"/>
</dbReference>
<dbReference type="GO" id="GO:0005524">
    <property type="term" value="F:ATP binding"/>
    <property type="evidence" value="ECO:0007669"/>
    <property type="project" value="UniProtKB-KW"/>
</dbReference>
<evidence type="ECO:0000256" key="4">
    <source>
        <dbReference type="ARBA" id="ARBA00022695"/>
    </source>
</evidence>
<protein>
    <submittedName>
        <fullName evidence="11">Nucleotidyltransferase</fullName>
    </submittedName>
</protein>